<reference evidence="4" key="1">
    <citation type="submission" date="2023-07" db="EMBL/GenBank/DDBJ databases">
        <title>Chryseobacterium sp. strain PBS4-4 Genome sequencing and assembly.</title>
        <authorList>
            <person name="Jung Y."/>
        </authorList>
    </citation>
    <scope>NUCLEOTIDE SEQUENCE [LARGE SCALE GENOMIC DNA]</scope>
    <source>
        <strain evidence="4">PBS4-4</strain>
    </source>
</reference>
<dbReference type="InterPro" id="IPR050570">
    <property type="entry name" value="Cell_wall_metabolism_enzyme"/>
</dbReference>
<dbReference type="PANTHER" id="PTHR21666:SF270">
    <property type="entry name" value="MUREIN HYDROLASE ACTIVATOR ENVC"/>
    <property type="match status" value="1"/>
</dbReference>
<dbReference type="CDD" id="cd12797">
    <property type="entry name" value="M23_peptidase"/>
    <property type="match status" value="1"/>
</dbReference>
<dbReference type="SUPFAM" id="SSF51261">
    <property type="entry name" value="Duplicated hybrid motif"/>
    <property type="match status" value="1"/>
</dbReference>
<dbReference type="CDD" id="cd00442">
    <property type="entry name" value="Lyz-like"/>
    <property type="match status" value="1"/>
</dbReference>
<feature type="compositionally biased region" description="Low complexity" evidence="1">
    <location>
        <begin position="136"/>
        <end position="153"/>
    </location>
</feature>
<keyword evidence="4" id="KW-1185">Reference proteome</keyword>
<dbReference type="InterPro" id="IPR016047">
    <property type="entry name" value="M23ase_b-sheet_dom"/>
</dbReference>
<evidence type="ECO:0000256" key="1">
    <source>
        <dbReference type="SAM" id="MobiDB-lite"/>
    </source>
</evidence>
<dbReference type="Pfam" id="PF01551">
    <property type="entry name" value="Peptidase_M23"/>
    <property type="match status" value="1"/>
</dbReference>
<comment type="caution">
    <text evidence="3">The sequence shown here is derived from an EMBL/GenBank/DDBJ whole genome shotgun (WGS) entry which is preliminary data.</text>
</comment>
<sequence length="650" mass="73250">MTPIRNNIPTIDKVDLLYVDDTIGSTFSFREKLRTKAYCTNMFNKELVFTLWEDDAKGSGHNTTNKPIETLPPKKIDKNGVAVGEFVLTKALMQKAMQGEADPKQLELYVTVEYYVKKKYATENVEINNPFPQTPKPQTKSTPAKPKAKGSPAEQKPPSKKEEKGIGEILGEKIGELWDWWESKGTATKEKTPTVQKPEGKSPAIVKEQNPEKKDDTCVCEKYDLIWGGHPNVDCAFRKKVVEICLDLWGEENKIKMANNLMAVFRWESGGTFKPDVPNQANSGGTGLIQFMPSTAKSLLGKEITIEIVKNYFGKKYNKKTKQKEDWYLKRVKEFADMTAVDQLDYVKKYFEPLRGKSVEFVDFYLQVLFPASSQKEDHIVFASSLDKLTTRTSESDKLRNLRVNAYSQNKGLDNNNDGKVWKSEIKTKVQVYITEGFANKENNFECGQNLQKNTTSEVSKCPEDCSQCLDYADVWENPVISNDNGGKNNNRFGYNSSRGHKGIDILSGPTYKEVHSIMCGEVVSLVNSFKTNEYRSSSLGNTLMIKSKTKDGEIVFILYCHLDKIYVKKGDKIKHGQKVALSGSTGNASYSGLPNGVRGHGIDKANWHCHIEAATKGEGYNNFYSLGSYRVKAEDYMKTKFDKNGNPIK</sequence>
<dbReference type="PANTHER" id="PTHR21666">
    <property type="entry name" value="PEPTIDASE-RELATED"/>
    <property type="match status" value="1"/>
</dbReference>
<proteinExistence type="predicted"/>
<gene>
    <name evidence="3" type="ORF">NZ698_16345</name>
</gene>
<evidence type="ECO:0000259" key="2">
    <source>
        <dbReference type="Pfam" id="PF01551"/>
    </source>
</evidence>
<dbReference type="EMBL" id="JAOTEM010000005">
    <property type="protein sequence ID" value="MCU7618766.1"/>
    <property type="molecule type" value="Genomic_DNA"/>
</dbReference>
<feature type="region of interest" description="Disordered" evidence="1">
    <location>
        <begin position="127"/>
        <end position="166"/>
    </location>
</feature>
<accession>A0ABT2W9A4</accession>
<organism evidence="3 4">
    <name type="scientific">Chryseobacterium edaphi</name>
    <dbReference type="NCBI Taxonomy" id="2976532"/>
    <lineage>
        <taxon>Bacteria</taxon>
        <taxon>Pseudomonadati</taxon>
        <taxon>Bacteroidota</taxon>
        <taxon>Flavobacteriia</taxon>
        <taxon>Flavobacteriales</taxon>
        <taxon>Weeksellaceae</taxon>
        <taxon>Chryseobacterium group</taxon>
        <taxon>Chryseobacterium</taxon>
    </lineage>
</organism>
<feature type="domain" description="M23ase beta-sheet core" evidence="2">
    <location>
        <begin position="500"/>
        <end position="599"/>
    </location>
</feature>
<name>A0ABT2W9A4_9FLAO</name>
<dbReference type="InterPro" id="IPR011055">
    <property type="entry name" value="Dup_hybrid_motif"/>
</dbReference>
<evidence type="ECO:0000313" key="4">
    <source>
        <dbReference type="Proteomes" id="UP001208649"/>
    </source>
</evidence>
<dbReference type="Gene3D" id="2.70.70.10">
    <property type="entry name" value="Glucose Permease (Domain IIA)"/>
    <property type="match status" value="1"/>
</dbReference>
<evidence type="ECO:0000313" key="3">
    <source>
        <dbReference type="EMBL" id="MCU7618766.1"/>
    </source>
</evidence>
<dbReference type="RefSeq" id="WP_263004286.1">
    <property type="nucleotide sequence ID" value="NZ_JAOTEM010000005.1"/>
</dbReference>
<feature type="compositionally biased region" description="Basic and acidic residues" evidence="1">
    <location>
        <begin position="157"/>
        <end position="166"/>
    </location>
</feature>
<dbReference type="Proteomes" id="UP001208649">
    <property type="component" value="Unassembled WGS sequence"/>
</dbReference>
<protein>
    <submittedName>
        <fullName evidence="3">Peptidoglycan DD-metalloendopeptidase family protein</fullName>
    </submittedName>
</protein>